<reference evidence="2" key="1">
    <citation type="submission" date="2020-06" db="EMBL/GenBank/DDBJ databases">
        <authorList>
            <person name="Li T."/>
            <person name="Hu X."/>
            <person name="Zhang T."/>
            <person name="Song X."/>
            <person name="Zhang H."/>
            <person name="Dai N."/>
            <person name="Sheng W."/>
            <person name="Hou X."/>
            <person name="Wei L."/>
        </authorList>
    </citation>
    <scope>NUCLEOTIDE SEQUENCE</scope>
    <source>
        <strain evidence="2">G02</strain>
        <tissue evidence="2">Leaf</tissue>
    </source>
</reference>
<protein>
    <recommendedName>
        <fullName evidence="3">Retrotransposon gag domain-containing protein</fullName>
    </recommendedName>
</protein>
<sequence length="92" mass="10560">MREDPKRSSKYCQFHRDHGHNTEDCFHLKDEIEQLIQQGYLEEYIERDNPPREGSMRPLLEGGERGTRHSNRDNPPTAGVIGVISGGSIGRR</sequence>
<feature type="compositionally biased region" description="Basic and acidic residues" evidence="1">
    <location>
        <begin position="62"/>
        <end position="72"/>
    </location>
</feature>
<evidence type="ECO:0000256" key="1">
    <source>
        <dbReference type="SAM" id="MobiDB-lite"/>
    </source>
</evidence>
<dbReference type="EMBL" id="JACGWJ010000009">
    <property type="protein sequence ID" value="KAL0400335.1"/>
    <property type="molecule type" value="Genomic_DNA"/>
</dbReference>
<feature type="region of interest" description="Disordered" evidence="1">
    <location>
        <begin position="46"/>
        <end position="92"/>
    </location>
</feature>
<accession>A0AAW2T7H1</accession>
<name>A0AAW2T7H1_SESRA</name>
<evidence type="ECO:0000313" key="2">
    <source>
        <dbReference type="EMBL" id="KAL0400335.1"/>
    </source>
</evidence>
<feature type="compositionally biased region" description="Basic and acidic residues" evidence="1">
    <location>
        <begin position="46"/>
        <end position="55"/>
    </location>
</feature>
<reference evidence="2" key="2">
    <citation type="journal article" date="2024" name="Plant">
        <title>Genomic evolution and insights into agronomic trait innovations of Sesamum species.</title>
        <authorList>
            <person name="Miao H."/>
            <person name="Wang L."/>
            <person name="Qu L."/>
            <person name="Liu H."/>
            <person name="Sun Y."/>
            <person name="Le M."/>
            <person name="Wang Q."/>
            <person name="Wei S."/>
            <person name="Zheng Y."/>
            <person name="Lin W."/>
            <person name="Duan Y."/>
            <person name="Cao H."/>
            <person name="Xiong S."/>
            <person name="Wang X."/>
            <person name="Wei L."/>
            <person name="Li C."/>
            <person name="Ma Q."/>
            <person name="Ju M."/>
            <person name="Zhao R."/>
            <person name="Li G."/>
            <person name="Mu C."/>
            <person name="Tian Q."/>
            <person name="Mei H."/>
            <person name="Zhang T."/>
            <person name="Gao T."/>
            <person name="Zhang H."/>
        </authorList>
    </citation>
    <scope>NUCLEOTIDE SEQUENCE</scope>
    <source>
        <strain evidence="2">G02</strain>
    </source>
</reference>
<organism evidence="2">
    <name type="scientific">Sesamum radiatum</name>
    <name type="common">Black benniseed</name>
    <dbReference type="NCBI Taxonomy" id="300843"/>
    <lineage>
        <taxon>Eukaryota</taxon>
        <taxon>Viridiplantae</taxon>
        <taxon>Streptophyta</taxon>
        <taxon>Embryophyta</taxon>
        <taxon>Tracheophyta</taxon>
        <taxon>Spermatophyta</taxon>
        <taxon>Magnoliopsida</taxon>
        <taxon>eudicotyledons</taxon>
        <taxon>Gunneridae</taxon>
        <taxon>Pentapetalae</taxon>
        <taxon>asterids</taxon>
        <taxon>lamiids</taxon>
        <taxon>Lamiales</taxon>
        <taxon>Pedaliaceae</taxon>
        <taxon>Sesamum</taxon>
    </lineage>
</organism>
<comment type="caution">
    <text evidence="2">The sequence shown here is derived from an EMBL/GenBank/DDBJ whole genome shotgun (WGS) entry which is preliminary data.</text>
</comment>
<dbReference type="AlphaFoldDB" id="A0AAW2T7H1"/>
<proteinExistence type="predicted"/>
<evidence type="ECO:0008006" key="3">
    <source>
        <dbReference type="Google" id="ProtNLM"/>
    </source>
</evidence>
<gene>
    <name evidence="2" type="ORF">Sradi_2376800</name>
</gene>